<evidence type="ECO:0000259" key="26">
    <source>
        <dbReference type="PROSITE" id="PS50113"/>
    </source>
</evidence>
<dbReference type="InterPro" id="IPR000014">
    <property type="entry name" value="PAS"/>
</dbReference>
<dbReference type="RefSeq" id="WP_015177052.1">
    <property type="nucleotide sequence ID" value="NC_019729.1"/>
</dbReference>
<feature type="modified residue" description="4-aspartylphosphate" evidence="20">
    <location>
        <position position="1055"/>
    </location>
</feature>
<accession>K9VI59</accession>
<dbReference type="InterPro" id="IPR004358">
    <property type="entry name" value="Sig_transdc_His_kin-like_C"/>
</dbReference>
<dbReference type="PROSITE" id="PS50046">
    <property type="entry name" value="PHYTOCHROME_2"/>
    <property type="match status" value="1"/>
</dbReference>
<dbReference type="GO" id="GO:0009927">
    <property type="term" value="F:histidine phosphotransfer kinase activity"/>
    <property type="evidence" value="ECO:0007669"/>
    <property type="project" value="TreeGrafter"/>
</dbReference>
<dbReference type="SUPFAM" id="SSF55781">
    <property type="entry name" value="GAF domain-like"/>
    <property type="match status" value="2"/>
</dbReference>
<feature type="transmembrane region" description="Helical" evidence="21">
    <location>
        <begin position="36"/>
        <end position="54"/>
    </location>
</feature>
<keyword evidence="28" id="KW-1185">Reference proteome</keyword>
<keyword evidence="8" id="KW-0808">Transferase</keyword>
<feature type="transmembrane region" description="Helical" evidence="21">
    <location>
        <begin position="61"/>
        <end position="87"/>
    </location>
</feature>
<dbReference type="SMART" id="SM00065">
    <property type="entry name" value="GAF"/>
    <property type="match status" value="2"/>
</dbReference>
<dbReference type="Pfam" id="PF00072">
    <property type="entry name" value="Response_reg"/>
    <property type="match status" value="1"/>
</dbReference>
<comment type="similarity">
    <text evidence="5">Belongs to the ethylene receptor family.</text>
</comment>
<dbReference type="InterPro" id="IPR000700">
    <property type="entry name" value="PAS-assoc_C"/>
</dbReference>
<keyword evidence="16" id="KW-0186">Copper</keyword>
<dbReference type="GO" id="GO:0005886">
    <property type="term" value="C:plasma membrane"/>
    <property type="evidence" value="ECO:0007669"/>
    <property type="project" value="TreeGrafter"/>
</dbReference>
<dbReference type="SMART" id="SM00388">
    <property type="entry name" value="HisKA"/>
    <property type="match status" value="1"/>
</dbReference>
<keyword evidence="7 20" id="KW-0597">Phosphoprotein</keyword>
<dbReference type="PROSITE" id="PS50110">
    <property type="entry name" value="RESPONSE_REGULATORY"/>
    <property type="match status" value="1"/>
</dbReference>
<dbReference type="Gene3D" id="3.40.50.2300">
    <property type="match status" value="1"/>
</dbReference>
<gene>
    <name evidence="27" type="ORF">Osc7112_3416</name>
</gene>
<evidence type="ECO:0000256" key="16">
    <source>
        <dbReference type="ARBA" id="ARBA00023008"/>
    </source>
</evidence>
<evidence type="ECO:0000256" key="17">
    <source>
        <dbReference type="ARBA" id="ARBA00023012"/>
    </source>
</evidence>
<protein>
    <recommendedName>
        <fullName evidence="6">histidine kinase</fullName>
        <ecNumber evidence="6">2.7.13.3</ecNumber>
    </recommendedName>
</protein>
<dbReference type="SMART" id="SM00091">
    <property type="entry name" value="PAS"/>
    <property type="match status" value="1"/>
</dbReference>
<dbReference type="InterPro" id="IPR011006">
    <property type="entry name" value="CheY-like_superfamily"/>
</dbReference>
<dbReference type="FunFam" id="1.10.287.130:FF:000038">
    <property type="entry name" value="Sensory transduction histidine kinase"/>
    <property type="match status" value="1"/>
</dbReference>
<dbReference type="PROSITE" id="PS50113">
    <property type="entry name" value="PAC"/>
    <property type="match status" value="1"/>
</dbReference>
<keyword evidence="11" id="KW-0936">Ethylene signaling pathway</keyword>
<name>K9VI59_9CYAN</name>
<dbReference type="Proteomes" id="UP000010478">
    <property type="component" value="Chromosome"/>
</dbReference>
<dbReference type="Pfam" id="PF01590">
    <property type="entry name" value="GAF"/>
    <property type="match status" value="2"/>
</dbReference>
<dbReference type="InterPro" id="IPR001610">
    <property type="entry name" value="PAC"/>
</dbReference>
<dbReference type="InterPro" id="IPR058544">
    <property type="entry name" value="ETR1_N"/>
</dbReference>
<sequence>MWESLKNIFSPTQYMPHGHCYLWQTPLVWLHVTGDFLIAIAYYSIPAMLIYFIFKRRDVPFLRIFALFGAFIVLCGTGHLLEIWTLWHSAYWLSGIEKGITGLVSCFTAGSMVTLLPQFLSLKTPQELETINRKLQSEIAVREDAELALRHAYDDLEIKVQERTAELTEINGYLEAEIRERIAAESALRERETRLTEQQNGLLELAKNSSIYEGNIGEALREITQMATRTLNVARASIWFYQEDKSAMYCADLYELTPNQHSGGAELKVAEYPSYFQALNTEQAIAAVDAKTDPRTLEFSESYLKPFNISSMLDVPITHKGQIAGVICLEHQGTTRNWTIDEQSFASYVAQIAALAMEARDRKQAELNLRSVTERLQYLLATTPAVIFSCKLEGNYDVTFVSDNIVSMMGYEAREFLDGSLDWHSLIHPDDRETVATAFAQLLEKESISYEYRERHKDGSYRWIYDEIKLVKDAAGLPVECVGYGVDVTLRKQAEIALQQQVKRERLVNAIQERIRSSLNVEEVMTMAVEEVRQFLSTDRTVIYRFNPDWSGFIAVESVSVGTMPILGIDINDPCFRERYVSVYEQGHVRAIDNIYTAGISECHVNLLSELEIKANLVVPILQGEKLWGLLIAHHCRSQRHWNSSEIESLKHISVQLAIAIQQSTLFEQAQTEIAERKLAETALQKAVVAADTANRAKSEFLSSMSHELRTPLNAILGFSQVMVRDSSLNNQHQQHLEIINRAGEHLLALINDILEMSKIEAGRSQLNESSFNLMRLLKTLEEMFRLKAKSKKLQLNLEVGQGVPQFVSGDEGKLRQILINLVGNAIKFTERGSVTLRVKKKVEESLGAETAELSDTQESLAVETAAIQTKPAYAGSNQSAQADFDCVDANSIRPVFLQKSELLRLQFEIEDTGLGIAPEEINKLFEPFEQTKTGQKSQQGTGLGLPISHKFVQMMGGDITVSSKHELGSKFAFDIQISLATPSEIKNFKLTKKVIGLAPNQPEYRILVVDDRADNGLVIDRLLSPLGIVVRSARDGQEAIAIWEDWQPHLIWMDMQMPVMDGYEATRQIKAHPLGKQTVIVALTASVFEEERQTILGAGCDDFMRKPFEAKILFAKMEELLGVRYIYEESVEAPLENESEISGVTSNQSVESQIGQMPLEWVEKISHAAHECCDDKIVKLIEELPREFALAAEFLTTLVEDFLFDDIIDIARSAVARR</sequence>
<evidence type="ECO:0000256" key="6">
    <source>
        <dbReference type="ARBA" id="ARBA00012438"/>
    </source>
</evidence>
<feature type="domain" description="PAS" evidence="25">
    <location>
        <begin position="372"/>
        <end position="446"/>
    </location>
</feature>
<dbReference type="InterPro" id="IPR035965">
    <property type="entry name" value="PAS-like_dom_sf"/>
</dbReference>
<evidence type="ECO:0000313" key="27">
    <source>
        <dbReference type="EMBL" id="AFZ07788.1"/>
    </source>
</evidence>
<comment type="catalytic activity">
    <reaction evidence="1">
        <text>ATP + protein L-histidine = ADP + protein N-phospho-L-histidine.</text>
        <dbReference type="EC" id="2.7.13.3"/>
    </reaction>
</comment>
<evidence type="ECO:0000313" key="28">
    <source>
        <dbReference type="Proteomes" id="UP000010478"/>
    </source>
</evidence>
<reference evidence="27 28" key="1">
    <citation type="submission" date="2012-05" db="EMBL/GenBank/DDBJ databases">
        <title>Finished chromosome of genome of Oscillatoria sp. PCC 7112.</title>
        <authorList>
            <consortium name="US DOE Joint Genome Institute"/>
            <person name="Gugger M."/>
            <person name="Coursin T."/>
            <person name="Rippka R."/>
            <person name="Tandeau De Marsac N."/>
            <person name="Huntemann M."/>
            <person name="Wei C.-L."/>
            <person name="Han J."/>
            <person name="Detter J.C."/>
            <person name="Han C."/>
            <person name="Tapia R."/>
            <person name="Davenport K."/>
            <person name="Daligault H."/>
            <person name="Erkkila T."/>
            <person name="Gu W."/>
            <person name="Munk A.C.C."/>
            <person name="Teshima H."/>
            <person name="Xu Y."/>
            <person name="Chain P."/>
            <person name="Chen A."/>
            <person name="Krypides N."/>
            <person name="Mavromatis K."/>
            <person name="Markowitz V."/>
            <person name="Szeto E."/>
            <person name="Ivanova N."/>
            <person name="Mikhailova N."/>
            <person name="Ovchinnikova G."/>
            <person name="Pagani I."/>
            <person name="Pati A."/>
            <person name="Goodwin L."/>
            <person name="Peters L."/>
            <person name="Pitluck S."/>
            <person name="Woyke T."/>
            <person name="Kerfeld C."/>
        </authorList>
    </citation>
    <scope>NUCLEOTIDE SEQUENCE [LARGE SCALE GENOMIC DNA]</scope>
    <source>
        <strain evidence="27 28">PCC 7112</strain>
    </source>
</reference>
<evidence type="ECO:0000256" key="15">
    <source>
        <dbReference type="ARBA" id="ARBA00022989"/>
    </source>
</evidence>
<dbReference type="SUPFAM" id="SSF52172">
    <property type="entry name" value="CheY-like"/>
    <property type="match status" value="1"/>
</dbReference>
<evidence type="ECO:0000256" key="12">
    <source>
        <dbReference type="ARBA" id="ARBA00022777"/>
    </source>
</evidence>
<dbReference type="OrthoDB" id="569347at2"/>
<evidence type="ECO:0000256" key="11">
    <source>
        <dbReference type="ARBA" id="ARBA00022745"/>
    </source>
</evidence>
<evidence type="ECO:0000256" key="10">
    <source>
        <dbReference type="ARBA" id="ARBA00022741"/>
    </source>
</evidence>
<evidence type="ECO:0000256" key="8">
    <source>
        <dbReference type="ARBA" id="ARBA00022679"/>
    </source>
</evidence>
<dbReference type="CDD" id="cd16922">
    <property type="entry name" value="HATPase_EvgS-ArcB-TorS-like"/>
    <property type="match status" value="1"/>
</dbReference>
<comment type="cofactor">
    <cofactor evidence="2">
        <name>Cu cation</name>
        <dbReference type="ChEBI" id="CHEBI:23378"/>
    </cofactor>
</comment>
<keyword evidence="14" id="KW-0067">ATP-binding</keyword>
<dbReference type="SUPFAM" id="SSF55874">
    <property type="entry name" value="ATPase domain of HSP90 chaperone/DNA topoisomerase II/histidine kinase"/>
    <property type="match status" value="1"/>
</dbReference>
<dbReference type="KEGG" id="oni:Osc7112_3416"/>
<dbReference type="NCBIfam" id="TIGR00229">
    <property type="entry name" value="sensory_box"/>
    <property type="match status" value="1"/>
</dbReference>
<dbReference type="InterPro" id="IPR003018">
    <property type="entry name" value="GAF"/>
</dbReference>
<evidence type="ECO:0000256" key="13">
    <source>
        <dbReference type="ARBA" id="ARBA00022824"/>
    </source>
</evidence>
<dbReference type="HOGENOM" id="CLU_000445_114_15_3"/>
<evidence type="ECO:0000259" key="24">
    <source>
        <dbReference type="PROSITE" id="PS50110"/>
    </source>
</evidence>
<dbReference type="PROSITE" id="PS50112">
    <property type="entry name" value="PAS"/>
    <property type="match status" value="1"/>
</dbReference>
<keyword evidence="10" id="KW-0547">Nucleotide-binding</keyword>
<feature type="domain" description="Phytochrome chromophore attachment site" evidence="22">
    <location>
        <begin position="520"/>
        <end position="656"/>
    </location>
</feature>
<dbReference type="PRINTS" id="PR00344">
    <property type="entry name" value="BCTRLSENSOR"/>
</dbReference>
<feature type="domain" description="PAC" evidence="26">
    <location>
        <begin position="448"/>
        <end position="500"/>
    </location>
</feature>
<dbReference type="SMART" id="SM00448">
    <property type="entry name" value="REC"/>
    <property type="match status" value="1"/>
</dbReference>
<dbReference type="SMART" id="SM00387">
    <property type="entry name" value="HATPase_c"/>
    <property type="match status" value="1"/>
</dbReference>
<dbReference type="Gene3D" id="3.30.450.20">
    <property type="entry name" value="PAS domain"/>
    <property type="match status" value="1"/>
</dbReference>
<dbReference type="eggNOG" id="COG2202">
    <property type="taxonomic scope" value="Bacteria"/>
</dbReference>
<dbReference type="eggNOG" id="COG2203">
    <property type="taxonomic scope" value="Bacteria"/>
</dbReference>
<dbReference type="SUPFAM" id="SSF47384">
    <property type="entry name" value="Homodimeric domain of signal transducing histidine kinase"/>
    <property type="match status" value="1"/>
</dbReference>
<dbReference type="STRING" id="179408.Osc7112_3416"/>
<dbReference type="CDD" id="cd17546">
    <property type="entry name" value="REC_hyHK_CKI1_RcsC-like"/>
    <property type="match status" value="1"/>
</dbReference>
<dbReference type="EC" id="2.7.13.3" evidence="6"/>
<comment type="similarity">
    <text evidence="4">In the N-terminal section; belongs to the phytochrome family.</text>
</comment>
<dbReference type="PANTHER" id="PTHR43047">
    <property type="entry name" value="TWO-COMPONENT HISTIDINE PROTEIN KINASE"/>
    <property type="match status" value="1"/>
</dbReference>
<evidence type="ECO:0000256" key="9">
    <source>
        <dbReference type="ARBA" id="ARBA00022692"/>
    </source>
</evidence>
<dbReference type="PATRIC" id="fig|179408.3.peg.4202"/>
<dbReference type="InterPro" id="IPR029016">
    <property type="entry name" value="GAF-like_dom_sf"/>
</dbReference>
<dbReference type="CDD" id="cd00082">
    <property type="entry name" value="HisKA"/>
    <property type="match status" value="1"/>
</dbReference>
<evidence type="ECO:0000259" key="22">
    <source>
        <dbReference type="PROSITE" id="PS50046"/>
    </source>
</evidence>
<dbReference type="InterPro" id="IPR036097">
    <property type="entry name" value="HisK_dim/P_sf"/>
</dbReference>
<keyword evidence="9 21" id="KW-0812">Transmembrane</keyword>
<feature type="domain" description="Response regulatory" evidence="24">
    <location>
        <begin position="1006"/>
        <end position="1122"/>
    </location>
</feature>
<proteinExistence type="inferred from homology"/>
<evidence type="ECO:0000259" key="25">
    <source>
        <dbReference type="PROSITE" id="PS50112"/>
    </source>
</evidence>
<dbReference type="Pfam" id="PF02518">
    <property type="entry name" value="HATPase_c"/>
    <property type="match status" value="1"/>
</dbReference>
<dbReference type="eggNOG" id="COG0745">
    <property type="taxonomic scope" value="Bacteria"/>
</dbReference>
<keyword evidence="17" id="KW-0902">Two-component regulatory system</keyword>
<feature type="domain" description="Histidine kinase" evidence="23">
    <location>
        <begin position="704"/>
        <end position="980"/>
    </location>
</feature>
<organism evidence="27 28">
    <name type="scientific">Phormidium nigroviride PCC 7112</name>
    <dbReference type="NCBI Taxonomy" id="179408"/>
    <lineage>
        <taxon>Bacteria</taxon>
        <taxon>Bacillati</taxon>
        <taxon>Cyanobacteriota</taxon>
        <taxon>Cyanophyceae</taxon>
        <taxon>Oscillatoriophycideae</taxon>
        <taxon>Oscillatoriales</taxon>
        <taxon>Oscillatoriaceae</taxon>
        <taxon>Phormidium</taxon>
    </lineage>
</organism>
<dbReference type="InterPro" id="IPR001789">
    <property type="entry name" value="Sig_transdc_resp-reg_receiver"/>
</dbReference>
<comment type="subcellular location">
    <subcellularLocation>
        <location evidence="3">Endoplasmic reticulum membrane</location>
        <topology evidence="3">Multi-pass membrane protein</topology>
    </subcellularLocation>
</comment>
<evidence type="ECO:0000256" key="14">
    <source>
        <dbReference type="ARBA" id="ARBA00022840"/>
    </source>
</evidence>
<dbReference type="GO" id="GO:0000155">
    <property type="term" value="F:phosphorelay sensor kinase activity"/>
    <property type="evidence" value="ECO:0007669"/>
    <property type="project" value="InterPro"/>
</dbReference>
<evidence type="ECO:0000256" key="20">
    <source>
        <dbReference type="PROSITE-ProRule" id="PRU00169"/>
    </source>
</evidence>
<dbReference type="Pfam" id="PF25487">
    <property type="entry name" value="ETR1_N"/>
    <property type="match status" value="1"/>
</dbReference>
<dbReference type="AlphaFoldDB" id="K9VI59"/>
<evidence type="ECO:0000256" key="4">
    <source>
        <dbReference type="ARBA" id="ARBA00006402"/>
    </source>
</evidence>
<dbReference type="InterPro" id="IPR005467">
    <property type="entry name" value="His_kinase_dom"/>
</dbReference>
<keyword evidence="13" id="KW-0256">Endoplasmic reticulum</keyword>
<evidence type="ECO:0000256" key="18">
    <source>
        <dbReference type="ARBA" id="ARBA00023136"/>
    </source>
</evidence>
<dbReference type="Pfam" id="PF08447">
    <property type="entry name" value="PAS_3"/>
    <property type="match status" value="1"/>
</dbReference>
<keyword evidence="12 27" id="KW-0418">Kinase</keyword>
<dbReference type="InterPro" id="IPR003594">
    <property type="entry name" value="HATPase_dom"/>
</dbReference>
<evidence type="ECO:0000256" key="5">
    <source>
        <dbReference type="ARBA" id="ARBA00009842"/>
    </source>
</evidence>
<evidence type="ECO:0000256" key="2">
    <source>
        <dbReference type="ARBA" id="ARBA00001935"/>
    </source>
</evidence>
<dbReference type="InterPro" id="IPR036890">
    <property type="entry name" value="HATPase_C_sf"/>
</dbReference>
<dbReference type="Gene3D" id="3.30.450.40">
    <property type="match status" value="2"/>
</dbReference>
<evidence type="ECO:0000256" key="19">
    <source>
        <dbReference type="ARBA" id="ARBA00023157"/>
    </source>
</evidence>
<evidence type="ECO:0000256" key="21">
    <source>
        <dbReference type="SAM" id="Phobius"/>
    </source>
</evidence>
<dbReference type="CDD" id="cd00130">
    <property type="entry name" value="PAS"/>
    <property type="match status" value="1"/>
</dbReference>
<dbReference type="PANTHER" id="PTHR43047:SF72">
    <property type="entry name" value="OSMOSENSING HISTIDINE PROTEIN KINASE SLN1"/>
    <property type="match status" value="1"/>
</dbReference>
<keyword evidence="15 21" id="KW-1133">Transmembrane helix</keyword>
<keyword evidence="19" id="KW-1015">Disulfide bond</keyword>
<dbReference type="eggNOG" id="COG2205">
    <property type="taxonomic scope" value="Bacteria"/>
</dbReference>
<dbReference type="EMBL" id="CP003614">
    <property type="protein sequence ID" value="AFZ07788.1"/>
    <property type="molecule type" value="Genomic_DNA"/>
</dbReference>
<keyword evidence="18 21" id="KW-0472">Membrane</keyword>
<evidence type="ECO:0000256" key="7">
    <source>
        <dbReference type="ARBA" id="ARBA00022553"/>
    </source>
</evidence>
<dbReference type="InterPro" id="IPR016132">
    <property type="entry name" value="Phyto_chromo_attachment"/>
</dbReference>
<dbReference type="SMART" id="SM00086">
    <property type="entry name" value="PAC"/>
    <property type="match status" value="1"/>
</dbReference>
<dbReference type="InterPro" id="IPR003661">
    <property type="entry name" value="HisK_dim/P_dom"/>
</dbReference>
<dbReference type="Gene3D" id="3.30.565.10">
    <property type="entry name" value="Histidine kinase-like ATPase, C-terminal domain"/>
    <property type="match status" value="1"/>
</dbReference>
<evidence type="ECO:0000259" key="23">
    <source>
        <dbReference type="PROSITE" id="PS50109"/>
    </source>
</evidence>
<dbReference type="GO" id="GO:0005524">
    <property type="term" value="F:ATP binding"/>
    <property type="evidence" value="ECO:0007669"/>
    <property type="project" value="UniProtKB-KW"/>
</dbReference>
<dbReference type="Pfam" id="PF00512">
    <property type="entry name" value="HisKA"/>
    <property type="match status" value="1"/>
</dbReference>
<evidence type="ECO:0000256" key="1">
    <source>
        <dbReference type="ARBA" id="ARBA00000085"/>
    </source>
</evidence>
<dbReference type="InterPro" id="IPR013655">
    <property type="entry name" value="PAS_fold_3"/>
</dbReference>
<dbReference type="PROSITE" id="PS50109">
    <property type="entry name" value="HIS_KIN"/>
    <property type="match status" value="1"/>
</dbReference>
<evidence type="ECO:0000256" key="3">
    <source>
        <dbReference type="ARBA" id="ARBA00004477"/>
    </source>
</evidence>
<dbReference type="Gene3D" id="1.10.287.130">
    <property type="match status" value="1"/>
</dbReference>
<dbReference type="SUPFAM" id="SSF55785">
    <property type="entry name" value="PYP-like sensor domain (PAS domain)"/>
    <property type="match status" value="1"/>
</dbReference>